<keyword evidence="1" id="KW-0472">Membrane</keyword>
<comment type="caution">
    <text evidence="2">The sequence shown here is derived from an EMBL/GenBank/DDBJ whole genome shotgun (WGS) entry which is preliminary data.</text>
</comment>
<keyword evidence="1" id="KW-0812">Transmembrane</keyword>
<proteinExistence type="predicted"/>
<name>A0A9P0LMQ9_ACAOB</name>
<feature type="transmembrane region" description="Helical" evidence="1">
    <location>
        <begin position="45"/>
        <end position="66"/>
    </location>
</feature>
<organism evidence="2 3">
    <name type="scientific">Acanthoscelides obtectus</name>
    <name type="common">Bean weevil</name>
    <name type="synonym">Bruchus obtectus</name>
    <dbReference type="NCBI Taxonomy" id="200917"/>
    <lineage>
        <taxon>Eukaryota</taxon>
        <taxon>Metazoa</taxon>
        <taxon>Ecdysozoa</taxon>
        <taxon>Arthropoda</taxon>
        <taxon>Hexapoda</taxon>
        <taxon>Insecta</taxon>
        <taxon>Pterygota</taxon>
        <taxon>Neoptera</taxon>
        <taxon>Endopterygota</taxon>
        <taxon>Coleoptera</taxon>
        <taxon>Polyphaga</taxon>
        <taxon>Cucujiformia</taxon>
        <taxon>Chrysomeloidea</taxon>
        <taxon>Chrysomelidae</taxon>
        <taxon>Bruchinae</taxon>
        <taxon>Bruchini</taxon>
        <taxon>Acanthoscelides</taxon>
    </lineage>
</organism>
<keyword evidence="1" id="KW-1133">Transmembrane helix</keyword>
<evidence type="ECO:0000313" key="3">
    <source>
        <dbReference type="Proteomes" id="UP001152888"/>
    </source>
</evidence>
<accession>A0A9P0LMQ9</accession>
<keyword evidence="3" id="KW-1185">Reference proteome</keyword>
<dbReference type="AlphaFoldDB" id="A0A9P0LMQ9"/>
<dbReference type="EMBL" id="CAKOFQ010007230">
    <property type="protein sequence ID" value="CAH1995510.1"/>
    <property type="molecule type" value="Genomic_DNA"/>
</dbReference>
<reference evidence="2" key="1">
    <citation type="submission" date="2022-03" db="EMBL/GenBank/DDBJ databases">
        <authorList>
            <person name="Sayadi A."/>
        </authorList>
    </citation>
    <scope>NUCLEOTIDE SEQUENCE</scope>
</reference>
<gene>
    <name evidence="2" type="ORF">ACAOBT_LOCUS22655</name>
</gene>
<protein>
    <submittedName>
        <fullName evidence="2">Uncharacterized protein</fullName>
    </submittedName>
</protein>
<sequence length="67" mass="8030">MRFDGFSHWPEHIEPKQRCRNCIKSYTRISCMKCNMPLCLSKEKIVLLNSIISNFKCLLLLLLFFYN</sequence>
<evidence type="ECO:0000313" key="2">
    <source>
        <dbReference type="EMBL" id="CAH1995510.1"/>
    </source>
</evidence>
<dbReference type="OrthoDB" id="60033at2759"/>
<evidence type="ECO:0000256" key="1">
    <source>
        <dbReference type="SAM" id="Phobius"/>
    </source>
</evidence>
<dbReference type="Proteomes" id="UP001152888">
    <property type="component" value="Unassembled WGS sequence"/>
</dbReference>